<name>A0ACA9KNK0_9GLOM</name>
<comment type="caution">
    <text evidence="1">The sequence shown here is derived from an EMBL/GenBank/DDBJ whole genome shotgun (WGS) entry which is preliminary data.</text>
</comment>
<gene>
    <name evidence="1" type="ORF">SPELUC_LOCUS2272</name>
</gene>
<keyword evidence="2" id="KW-1185">Reference proteome</keyword>
<dbReference type="Proteomes" id="UP000789366">
    <property type="component" value="Unassembled WGS sequence"/>
</dbReference>
<sequence>MFSQKSSRKLNHKIKQVKSTSIAESLIAKFNECKKPLSMIETSPVNEPLSIIKPLSTTKSSPAIKPSPAIKSLHVTKSLHVVKPLHVVSTSTKPYIRTRS</sequence>
<evidence type="ECO:0000313" key="1">
    <source>
        <dbReference type="EMBL" id="CAG8484444.1"/>
    </source>
</evidence>
<dbReference type="EMBL" id="CAJVPW010001454">
    <property type="protein sequence ID" value="CAG8484444.1"/>
    <property type="molecule type" value="Genomic_DNA"/>
</dbReference>
<protein>
    <submittedName>
        <fullName evidence="1">10858_t:CDS:1</fullName>
    </submittedName>
</protein>
<organism evidence="1 2">
    <name type="scientific">Cetraspora pellucida</name>
    <dbReference type="NCBI Taxonomy" id="1433469"/>
    <lineage>
        <taxon>Eukaryota</taxon>
        <taxon>Fungi</taxon>
        <taxon>Fungi incertae sedis</taxon>
        <taxon>Mucoromycota</taxon>
        <taxon>Glomeromycotina</taxon>
        <taxon>Glomeromycetes</taxon>
        <taxon>Diversisporales</taxon>
        <taxon>Gigasporaceae</taxon>
        <taxon>Cetraspora</taxon>
    </lineage>
</organism>
<evidence type="ECO:0000313" key="2">
    <source>
        <dbReference type="Proteomes" id="UP000789366"/>
    </source>
</evidence>
<reference evidence="1" key="1">
    <citation type="submission" date="2021-06" db="EMBL/GenBank/DDBJ databases">
        <authorList>
            <person name="Kallberg Y."/>
            <person name="Tangrot J."/>
            <person name="Rosling A."/>
        </authorList>
    </citation>
    <scope>NUCLEOTIDE SEQUENCE</scope>
    <source>
        <strain evidence="1">28 12/20/2015</strain>
    </source>
</reference>
<proteinExistence type="predicted"/>
<accession>A0ACA9KNK0</accession>